<comment type="catalytic activity">
    <reaction evidence="1">
        <text>Hydrolysis of terminal non-reducing N-acetyl-D-hexosamine residues in N-acetyl-beta-D-hexosaminides.</text>
        <dbReference type="EC" id="3.2.1.52"/>
    </reaction>
</comment>
<proteinExistence type="inferred from homology"/>
<dbReference type="PRINTS" id="PR00738">
    <property type="entry name" value="GLHYDRLASE20"/>
</dbReference>
<dbReference type="InterPro" id="IPR059177">
    <property type="entry name" value="GH29D-like_dom"/>
</dbReference>
<comment type="caution">
    <text evidence="8">The sequence shown here is derived from an EMBL/GenBank/DDBJ whole genome shotgun (WGS) entry which is preliminary data.</text>
</comment>
<evidence type="ECO:0000256" key="4">
    <source>
        <dbReference type="ARBA" id="ARBA00022801"/>
    </source>
</evidence>
<dbReference type="RefSeq" id="WP_036790973.1">
    <property type="nucleotide sequence ID" value="NZ_JQZV01000013.1"/>
</dbReference>
<dbReference type="SUPFAM" id="SSF55545">
    <property type="entry name" value="beta-N-acetylhexosaminidase-like domain"/>
    <property type="match status" value="1"/>
</dbReference>
<evidence type="ECO:0000256" key="5">
    <source>
        <dbReference type="ARBA" id="ARBA00023295"/>
    </source>
</evidence>
<evidence type="ECO:0000256" key="2">
    <source>
        <dbReference type="ARBA" id="ARBA00006285"/>
    </source>
</evidence>
<dbReference type="PROSITE" id="PS51257">
    <property type="entry name" value="PROKAR_LIPOPROTEIN"/>
    <property type="match status" value="1"/>
</dbReference>
<dbReference type="InterPro" id="IPR015883">
    <property type="entry name" value="Glyco_hydro_20_cat"/>
</dbReference>
<dbReference type="Pfam" id="PF13290">
    <property type="entry name" value="CHB_HEX_C_1"/>
    <property type="match status" value="1"/>
</dbReference>
<dbReference type="InterPro" id="IPR029018">
    <property type="entry name" value="Hex-like_dom2"/>
</dbReference>
<dbReference type="InterPro" id="IPR011658">
    <property type="entry name" value="PA14_dom"/>
</dbReference>
<dbReference type="Pfam" id="PF02838">
    <property type="entry name" value="Glyco_hydro_20b"/>
    <property type="match status" value="1"/>
</dbReference>
<dbReference type="EMBL" id="JQZV01000013">
    <property type="protein sequence ID" value="KGN91666.1"/>
    <property type="molecule type" value="Genomic_DNA"/>
</dbReference>
<keyword evidence="6" id="KW-0732">Signal</keyword>
<reference evidence="8 9" key="1">
    <citation type="submission" date="2014-08" db="EMBL/GenBank/DDBJ databases">
        <title>Porphyromonas canoris strain:OH2762 Genome sequencing.</title>
        <authorList>
            <person name="Wallis C."/>
            <person name="Deusch O."/>
            <person name="O'Flynn C."/>
            <person name="Davis I."/>
            <person name="Jospin G."/>
            <person name="Darling A.E."/>
            <person name="Coil D.A."/>
            <person name="Alexiev A."/>
            <person name="Horsfall A."/>
            <person name="Kirkwood N."/>
            <person name="Harris S."/>
            <person name="Eisen J.A."/>
        </authorList>
    </citation>
    <scope>NUCLEOTIDE SEQUENCE [LARGE SCALE GENOMIC DNA]</scope>
    <source>
        <strain evidence="9">COT-108 OH2762</strain>
    </source>
</reference>
<feature type="chain" id="PRO_5045439591" description="beta-N-acetylhexosaminidase" evidence="6">
    <location>
        <begin position="21"/>
        <end position="792"/>
    </location>
</feature>
<comment type="similarity">
    <text evidence="2">Belongs to the glycosyl hydrolase 20 family.</text>
</comment>
<accession>A0ABR4XJV6</accession>
<name>A0ABR4XJV6_9PORP</name>
<dbReference type="InterPro" id="IPR015882">
    <property type="entry name" value="HEX_bac_N"/>
</dbReference>
<evidence type="ECO:0000256" key="6">
    <source>
        <dbReference type="SAM" id="SignalP"/>
    </source>
</evidence>
<keyword evidence="9" id="KW-1185">Reference proteome</keyword>
<dbReference type="CDD" id="cd06563">
    <property type="entry name" value="GH20_chitobiase-like"/>
    <property type="match status" value="1"/>
</dbReference>
<dbReference type="Gene3D" id="3.30.379.10">
    <property type="entry name" value="Chitobiase/beta-hexosaminidase domain 2-like"/>
    <property type="match status" value="1"/>
</dbReference>
<dbReference type="EC" id="3.2.1.52" evidence="3"/>
<dbReference type="SUPFAM" id="SSF56988">
    <property type="entry name" value="Anthrax protective antigen"/>
    <property type="match status" value="1"/>
</dbReference>
<dbReference type="SMART" id="SM00758">
    <property type="entry name" value="PA14"/>
    <property type="match status" value="1"/>
</dbReference>
<dbReference type="Proteomes" id="UP000030101">
    <property type="component" value="Unassembled WGS sequence"/>
</dbReference>
<dbReference type="InterPro" id="IPR017853">
    <property type="entry name" value="GH"/>
</dbReference>
<evidence type="ECO:0000313" key="8">
    <source>
        <dbReference type="EMBL" id="KGN91666.1"/>
    </source>
</evidence>
<evidence type="ECO:0000256" key="1">
    <source>
        <dbReference type="ARBA" id="ARBA00001231"/>
    </source>
</evidence>
<gene>
    <name evidence="8" type="ORF">HQ43_06075</name>
</gene>
<feature type="signal peptide" evidence="6">
    <location>
        <begin position="1"/>
        <end position="20"/>
    </location>
</feature>
<keyword evidence="5" id="KW-0326">Glycosidase</keyword>
<organism evidence="8 9">
    <name type="scientific">Porphyromonas canoris</name>
    <dbReference type="NCBI Taxonomy" id="36875"/>
    <lineage>
        <taxon>Bacteria</taxon>
        <taxon>Pseudomonadati</taxon>
        <taxon>Bacteroidota</taxon>
        <taxon>Bacteroidia</taxon>
        <taxon>Bacteroidales</taxon>
        <taxon>Porphyromonadaceae</taxon>
        <taxon>Porphyromonas</taxon>
    </lineage>
</organism>
<evidence type="ECO:0000259" key="7">
    <source>
        <dbReference type="SMART" id="SM00758"/>
    </source>
</evidence>
<feature type="domain" description="PA14" evidence="7">
    <location>
        <begin position="638"/>
        <end position="785"/>
    </location>
</feature>
<dbReference type="Gene3D" id="3.20.20.80">
    <property type="entry name" value="Glycosidases"/>
    <property type="match status" value="1"/>
</dbReference>
<dbReference type="InterPro" id="IPR025705">
    <property type="entry name" value="Beta_hexosaminidase_sua/sub"/>
</dbReference>
<evidence type="ECO:0000313" key="9">
    <source>
        <dbReference type="Proteomes" id="UP000030101"/>
    </source>
</evidence>
<dbReference type="PANTHER" id="PTHR22600">
    <property type="entry name" value="BETA-HEXOSAMINIDASE"/>
    <property type="match status" value="1"/>
</dbReference>
<dbReference type="Pfam" id="PF07691">
    <property type="entry name" value="PA14"/>
    <property type="match status" value="1"/>
</dbReference>
<protein>
    <recommendedName>
        <fullName evidence="3">beta-N-acetylhexosaminidase</fullName>
        <ecNumber evidence="3">3.2.1.52</ecNumber>
    </recommendedName>
</protein>
<dbReference type="SUPFAM" id="SSF51445">
    <property type="entry name" value="(Trans)glycosidases"/>
    <property type="match status" value="1"/>
</dbReference>
<keyword evidence="4" id="KW-0378">Hydrolase</keyword>
<evidence type="ECO:0000256" key="3">
    <source>
        <dbReference type="ARBA" id="ARBA00012663"/>
    </source>
</evidence>
<dbReference type="PANTHER" id="PTHR22600:SF57">
    <property type="entry name" value="BETA-N-ACETYLHEXOSAMINIDASE"/>
    <property type="match status" value="1"/>
</dbReference>
<dbReference type="Pfam" id="PF00728">
    <property type="entry name" value="Glyco_hydro_20"/>
    <property type="match status" value="1"/>
</dbReference>
<sequence>MRKYFHALAAALLATLFITACTPKEYVVKPYNEGINIIPQPVELTETTAGAFTITRNTVFVAEGDTLTGIAKLFADKLMASTGYKLGLVSAPVSSNYIRISVDPSISENHEAYTFNSSEAGIDIVGATPQGAFYGLQTLLQLLPAEVESSKRVEDVAWTIPAVSIKDYPRYHYRGLLLDACRHFITVEDMKKHIDILSMLKVNKLHWHLTEDQAWRIEIKKYPRLVEVGSVRTEGEGFEYGPFYYTQEEIKDIVAYAAERYVEIIPEIELPGHAMAALVAYPELACFPRDFKVRNIWGVEEDVFCAGKEEVFKFLEDVISEVIPLFPSKYFHIGGDECPKTRWKECPLCQARIKAENLKDEHELQSYFITRIGRFLAENNKALIGWDEILEGGLAPSAIVMSWRGEEGGIAATELNHEVIMSPWTTGLYIDAYQGDHNVEPVAIGGYSTLERVYSYNPASDKIPAEKQHLILGPQANLWGEYLYDESIRQYYAYPRMFALAEIGWTPVDRKDFHDFSRRVNNTYVRLDMHDVNYHIPLPEQENGSLDRIQFIDSLTIPFKTTRPVKMVYTTDGSEPNEKSTEYTAPLTFNETTTLKIASVLPSGVLSKVRTLTLTKLDNYTAPVEAIDSVALASSGVYAQGLKFITHKEDVRKVEDLASHQSANMESGILTALKDANKSYLVPGTFDFNIFGTIIEGYFLIPEPGVYVFQSDVNRVWINGELVIDNSKEVPRYSRQDVALALGAGLHSIKYEIQAKVQGGWPTLWNDNRVAYKPYNTPKSAPIEDYRVFHKK</sequence>